<feature type="region of interest" description="Disordered" evidence="1">
    <location>
        <begin position="1"/>
        <end position="31"/>
    </location>
</feature>
<reference evidence="2" key="1">
    <citation type="submission" date="2020-05" db="EMBL/GenBank/DDBJ databases">
        <authorList>
            <person name="Chiriac C."/>
            <person name="Salcher M."/>
            <person name="Ghai R."/>
            <person name="Kavagutti S V."/>
        </authorList>
    </citation>
    <scope>NUCLEOTIDE SEQUENCE</scope>
</reference>
<name>A0A6J5T8E5_9CAUD</name>
<evidence type="ECO:0000313" key="2">
    <source>
        <dbReference type="EMBL" id="CAB4240950.1"/>
    </source>
</evidence>
<organism evidence="2">
    <name type="scientific">uncultured Caudovirales phage</name>
    <dbReference type="NCBI Taxonomy" id="2100421"/>
    <lineage>
        <taxon>Viruses</taxon>
        <taxon>Duplodnaviria</taxon>
        <taxon>Heunggongvirae</taxon>
        <taxon>Uroviricota</taxon>
        <taxon>Caudoviricetes</taxon>
        <taxon>Peduoviridae</taxon>
        <taxon>Maltschvirus</taxon>
        <taxon>Maltschvirus maltsch</taxon>
    </lineage>
</organism>
<protein>
    <submittedName>
        <fullName evidence="2">Uncharacterized protein</fullName>
    </submittedName>
</protein>
<dbReference type="EMBL" id="LR798273">
    <property type="protein sequence ID" value="CAB5219390.1"/>
    <property type="molecule type" value="Genomic_DNA"/>
</dbReference>
<evidence type="ECO:0000313" key="3">
    <source>
        <dbReference type="EMBL" id="CAB5219390.1"/>
    </source>
</evidence>
<accession>A0A6J5T8E5</accession>
<evidence type="ECO:0000256" key="1">
    <source>
        <dbReference type="SAM" id="MobiDB-lite"/>
    </source>
</evidence>
<gene>
    <name evidence="3" type="ORF">UFOVP228_65</name>
    <name evidence="2" type="ORF">UFOVP47_37</name>
</gene>
<feature type="region of interest" description="Disordered" evidence="1">
    <location>
        <begin position="111"/>
        <end position="151"/>
    </location>
</feature>
<sequence>MATSDRTQRDLTARENEKRYEYTPASSLPEPKPDPMFAYRWVATHVMGTLDPVNASKRFRDGWEPVKAVDHPELFLPGNNDGNVEIGGLMLCRMPKERSLARQRYFDQQNAAQMDSVDQNYMRGGDARMPLFSEKSSEVTRGAGFGKGSSR</sequence>
<feature type="compositionally biased region" description="Basic and acidic residues" evidence="1">
    <location>
        <begin position="1"/>
        <end position="21"/>
    </location>
</feature>
<dbReference type="EMBL" id="LR797820">
    <property type="protein sequence ID" value="CAB4240950.1"/>
    <property type="molecule type" value="Genomic_DNA"/>
</dbReference>
<proteinExistence type="predicted"/>